<dbReference type="InterPro" id="IPR011429">
    <property type="entry name" value="Cyt_c_Planctomycete-type"/>
</dbReference>
<organism evidence="7 8">
    <name type="scientific">Aureliella helgolandensis</name>
    <dbReference type="NCBI Taxonomy" id="2527968"/>
    <lineage>
        <taxon>Bacteria</taxon>
        <taxon>Pseudomonadati</taxon>
        <taxon>Planctomycetota</taxon>
        <taxon>Planctomycetia</taxon>
        <taxon>Pirellulales</taxon>
        <taxon>Pirellulaceae</taxon>
        <taxon>Aureliella</taxon>
    </lineage>
</organism>
<dbReference type="RefSeq" id="WP_145086003.1">
    <property type="nucleotide sequence ID" value="NZ_CP036298.1"/>
</dbReference>
<accession>A0A518GH23</accession>
<dbReference type="AlphaFoldDB" id="A0A518GH23"/>
<dbReference type="InterPro" id="IPR013039">
    <property type="entry name" value="DUF1588"/>
</dbReference>
<name>A0A518GH23_9BACT</name>
<evidence type="ECO:0000259" key="4">
    <source>
        <dbReference type="Pfam" id="PF07631"/>
    </source>
</evidence>
<evidence type="ECO:0000313" key="7">
    <source>
        <dbReference type="EMBL" id="QDV27896.1"/>
    </source>
</evidence>
<dbReference type="Proteomes" id="UP000318017">
    <property type="component" value="Chromosome"/>
</dbReference>
<proteinExistence type="predicted"/>
<evidence type="ECO:0000259" key="5">
    <source>
        <dbReference type="Pfam" id="PF07635"/>
    </source>
</evidence>
<dbReference type="OrthoDB" id="175242at2"/>
<dbReference type="InterPro" id="IPR013036">
    <property type="entry name" value="DUF1587"/>
</dbReference>
<evidence type="ECO:0000259" key="3">
    <source>
        <dbReference type="Pfam" id="PF07627"/>
    </source>
</evidence>
<gene>
    <name evidence="7" type="ORF">Q31a_62890</name>
</gene>
<sequence length="860" mass="95847">MSTKIRNDGRSQLRGHGSLALILAWISLLSPMHAADPGGKPVAHDASTYTNSVVPFLRQHCIACHGEGEANASLRLDQLQPDFSVPESAARWAEVMDQINLGQMPPPEEPPPELEQLGEVADWIAAGVRSEERRRVGSGGRSLLRRMNRTEYANTIRDLLSIRFLPGESPQDLLPPDGTVDGFDKVSTGLMVDPSLLENYFELATRLAEQAVVDGPPEFPTQTIRFELEDTAANRAIDYLCANPGIECREHDILLMDHSTRSFGEMKYGDTKKEIPVAGFYRIRVRVWGTRGADGKPVRMQVRQQHPQQDRQLLIESDVTDEPQVYELLTARDPKCGEYSVSIVNGSAFQQSSPVGAKLFQAQREAAERDDFEAALRLQSRQQLEALTRAKPTPESADTSQFPKLYVDWIECEGPLYEQWPPKSHQALLFRGEGAVLNAEYVDAIFERLMRRAFRRPVSPEEVESITEGVKAEIADGEPFNQAVRNGLATVLCSPKFLYLIESEASSLPNSERDSLQAISDWGLATRLSYFLWSSMPDDELFDLARAGRLRDSGELVRQVDRMLADPKVDGLVEGFGRQWLKTDAILAFAPSERVYRDYTPKLGEAMVAEPLAFFKEVLQRDESAIAFIDSDWTMLNQPLAELYGIAGVEGDHFRRVQLSSESPRGGLLGMAGVAMAGSDGIRTKPVSRGAYVRNVLFNDPPNPPPPNVGEVEPNIRGEKLTVRERLIQHQQLASCAACHRRIDCYGLALENFNVIGQWRTVQDGEGFRGSNSPTIDASGVLPNGEAFETWAEFKQLLLKQEERFAQGLAEKMFTYATGRSVEVSDRSRIDALVSHMADHHYTLRSLIHAIVSSDPFLQK</sequence>
<dbReference type="Pfam" id="PF07624">
    <property type="entry name" value="PSD2"/>
    <property type="match status" value="1"/>
</dbReference>
<dbReference type="Pfam" id="PF07631">
    <property type="entry name" value="PSD4"/>
    <property type="match status" value="1"/>
</dbReference>
<dbReference type="Pfam" id="PF07637">
    <property type="entry name" value="PSD5"/>
    <property type="match status" value="1"/>
</dbReference>
<protein>
    <recommendedName>
        <fullName evidence="9">Planctomycete cytochrome C</fullName>
    </recommendedName>
</protein>
<feature type="domain" description="DUF1587" evidence="2">
    <location>
        <begin position="145"/>
        <end position="212"/>
    </location>
</feature>
<dbReference type="Pfam" id="PF07627">
    <property type="entry name" value="PSCyt3"/>
    <property type="match status" value="1"/>
</dbReference>
<evidence type="ECO:0000313" key="8">
    <source>
        <dbReference type="Proteomes" id="UP000318017"/>
    </source>
</evidence>
<evidence type="ECO:0000259" key="6">
    <source>
        <dbReference type="Pfam" id="PF07637"/>
    </source>
</evidence>
<dbReference type="Pfam" id="PF07635">
    <property type="entry name" value="PSCyt1"/>
    <property type="match status" value="1"/>
</dbReference>
<evidence type="ECO:0008006" key="9">
    <source>
        <dbReference type="Google" id="ProtNLM"/>
    </source>
</evidence>
<feature type="domain" description="DUF1595" evidence="6">
    <location>
        <begin position="442"/>
        <end position="502"/>
    </location>
</feature>
<feature type="domain" description="DUF1585" evidence="1">
    <location>
        <begin position="784"/>
        <end position="857"/>
    </location>
</feature>
<dbReference type="InterPro" id="IPR013043">
    <property type="entry name" value="DUF1595"/>
</dbReference>
<feature type="domain" description="DUF1588" evidence="3">
    <location>
        <begin position="665"/>
        <end position="761"/>
    </location>
</feature>
<dbReference type="InterPro" id="IPR013042">
    <property type="entry name" value="DUF1592"/>
</dbReference>
<dbReference type="KEGG" id="ahel:Q31a_62890"/>
<dbReference type="Pfam" id="PF07626">
    <property type="entry name" value="PSD3"/>
    <property type="match status" value="1"/>
</dbReference>
<keyword evidence="8" id="KW-1185">Reference proteome</keyword>
<dbReference type="InterPro" id="IPR011478">
    <property type="entry name" value="DUF1585"/>
</dbReference>
<reference evidence="7 8" key="1">
    <citation type="submission" date="2019-02" db="EMBL/GenBank/DDBJ databases">
        <title>Deep-cultivation of Planctomycetes and their phenomic and genomic characterization uncovers novel biology.</title>
        <authorList>
            <person name="Wiegand S."/>
            <person name="Jogler M."/>
            <person name="Boedeker C."/>
            <person name="Pinto D."/>
            <person name="Vollmers J."/>
            <person name="Rivas-Marin E."/>
            <person name="Kohn T."/>
            <person name="Peeters S.H."/>
            <person name="Heuer A."/>
            <person name="Rast P."/>
            <person name="Oberbeckmann S."/>
            <person name="Bunk B."/>
            <person name="Jeske O."/>
            <person name="Meyerdierks A."/>
            <person name="Storesund J.E."/>
            <person name="Kallscheuer N."/>
            <person name="Luecker S."/>
            <person name="Lage O.M."/>
            <person name="Pohl T."/>
            <person name="Merkel B.J."/>
            <person name="Hornburger P."/>
            <person name="Mueller R.-W."/>
            <person name="Bruemmer F."/>
            <person name="Labrenz M."/>
            <person name="Spormann A.M."/>
            <person name="Op den Camp H."/>
            <person name="Overmann J."/>
            <person name="Amann R."/>
            <person name="Jetten M.S.M."/>
            <person name="Mascher T."/>
            <person name="Medema M.H."/>
            <person name="Devos D.P."/>
            <person name="Kaster A.-K."/>
            <person name="Ovreas L."/>
            <person name="Rohde M."/>
            <person name="Galperin M.Y."/>
            <person name="Jogler C."/>
        </authorList>
    </citation>
    <scope>NUCLEOTIDE SEQUENCE [LARGE SCALE GENOMIC DNA]</scope>
    <source>
        <strain evidence="7 8">Q31a</strain>
    </source>
</reference>
<dbReference type="EMBL" id="CP036298">
    <property type="protein sequence ID" value="QDV27896.1"/>
    <property type="molecule type" value="Genomic_DNA"/>
</dbReference>
<feature type="domain" description="DUF1592" evidence="4">
    <location>
        <begin position="519"/>
        <end position="646"/>
    </location>
</feature>
<evidence type="ECO:0000259" key="2">
    <source>
        <dbReference type="Pfam" id="PF07626"/>
    </source>
</evidence>
<evidence type="ECO:0000259" key="1">
    <source>
        <dbReference type="Pfam" id="PF07624"/>
    </source>
</evidence>
<feature type="domain" description="Cytochrome C Planctomycete-type" evidence="5">
    <location>
        <begin position="61"/>
        <end position="108"/>
    </location>
</feature>